<dbReference type="InterPro" id="IPR007630">
    <property type="entry name" value="RNA_pol_sigma70_r4"/>
</dbReference>
<dbReference type="GO" id="GO:0006352">
    <property type="term" value="P:DNA-templated transcription initiation"/>
    <property type="evidence" value="ECO:0007669"/>
    <property type="project" value="InterPro"/>
</dbReference>
<evidence type="ECO:0000259" key="7">
    <source>
        <dbReference type="Pfam" id="PF04545"/>
    </source>
</evidence>
<sequence>MHTASQRTSPAHIFPNSIAFVPAGLCPFVNWVPRISSRPAMDGSAAHHQRRTLHAFAAPTGMRDIRGAKQLWAAQKRAPRRGTHGENGVVLCTFTQHSRQVEQSADGKERRYGSCIRAGSMQTGAGCASVRVTVFPVPPEKDTLCDESQLCTELQRQVEQYRHYEWRLNTIPASSSVQDASERIRRLIRRFGSRAKKDSTVDRTADSREIEGNLVRDSAELSRTLRRNSPSRSRGGATGNVSVRDLAALQNVSVQHILSVMLRGLLAREMLIQRHEPLIDSIVRKYGVNDMIRAELRQEATFGILRAAELFDASRGLQFCTYASHWVESYIFREFLCTFRGVRIPSHSYTAYRHHVAGRPVPGRRVSARTMLLTEQAMLACMSLDAPALSSWSFAADSAGNSSTSPPPTLISRLYGEEEHASEMLDACEVRSLRQGIDSVLPLVLSPREQRLIELRFGLKNGRAYSLQRVGAELHISSQRAWQLEKRALAKLRSAFGRLYT</sequence>
<evidence type="ECO:0000256" key="3">
    <source>
        <dbReference type="ARBA" id="ARBA00023082"/>
    </source>
</evidence>
<dbReference type="NCBIfam" id="TIGR02937">
    <property type="entry name" value="sigma70-ECF"/>
    <property type="match status" value="1"/>
</dbReference>
<dbReference type="Gene3D" id="1.10.10.10">
    <property type="entry name" value="Winged helix-like DNA-binding domain superfamily/Winged helix DNA-binding domain"/>
    <property type="match status" value="1"/>
</dbReference>
<name>A0A5J4YLM6_PORPP</name>
<dbReference type="InterPro" id="IPR014284">
    <property type="entry name" value="RNA_pol_sigma-70_dom"/>
</dbReference>
<evidence type="ECO:0000256" key="1">
    <source>
        <dbReference type="ARBA" id="ARBA00007788"/>
    </source>
</evidence>
<comment type="similarity">
    <text evidence="1">Belongs to the sigma-70 factor family.</text>
</comment>
<gene>
    <name evidence="8" type="ORF">FVE85_2558</name>
</gene>
<dbReference type="SUPFAM" id="SSF88946">
    <property type="entry name" value="Sigma2 domain of RNA polymerase sigma factors"/>
    <property type="match status" value="1"/>
</dbReference>
<evidence type="ECO:0000259" key="6">
    <source>
        <dbReference type="Pfam" id="PF04542"/>
    </source>
</evidence>
<dbReference type="Proteomes" id="UP000324585">
    <property type="component" value="Unassembled WGS sequence"/>
</dbReference>
<dbReference type="InterPro" id="IPR050239">
    <property type="entry name" value="Sigma-70_RNA_pol_init_factors"/>
</dbReference>
<keyword evidence="4" id="KW-0238">DNA-binding</keyword>
<evidence type="ECO:0000256" key="5">
    <source>
        <dbReference type="ARBA" id="ARBA00023163"/>
    </source>
</evidence>
<dbReference type="InterPro" id="IPR013324">
    <property type="entry name" value="RNA_pol_sigma_r3/r4-like"/>
</dbReference>
<keyword evidence="9" id="KW-1185">Reference proteome</keyword>
<dbReference type="InterPro" id="IPR013325">
    <property type="entry name" value="RNA_pol_sigma_r2"/>
</dbReference>
<keyword evidence="3" id="KW-0731">Sigma factor</keyword>
<evidence type="ECO:0000313" key="8">
    <source>
        <dbReference type="EMBL" id="KAA8491543.1"/>
    </source>
</evidence>
<comment type="caution">
    <text evidence="8">The sequence shown here is derived from an EMBL/GenBank/DDBJ whole genome shotgun (WGS) entry which is preliminary data.</text>
</comment>
<evidence type="ECO:0000313" key="9">
    <source>
        <dbReference type="Proteomes" id="UP000324585"/>
    </source>
</evidence>
<dbReference type="PRINTS" id="PR00046">
    <property type="entry name" value="SIGMA70FCT"/>
</dbReference>
<organism evidence="8 9">
    <name type="scientific">Porphyridium purpureum</name>
    <name type="common">Red alga</name>
    <name type="synonym">Porphyridium cruentum</name>
    <dbReference type="NCBI Taxonomy" id="35688"/>
    <lineage>
        <taxon>Eukaryota</taxon>
        <taxon>Rhodophyta</taxon>
        <taxon>Bangiophyceae</taxon>
        <taxon>Porphyridiales</taxon>
        <taxon>Porphyridiaceae</taxon>
        <taxon>Porphyridium</taxon>
    </lineage>
</organism>
<dbReference type="PANTHER" id="PTHR30603:SF47">
    <property type="entry name" value="RNA POLYMERASE SIGMA FACTOR SIGD, CHLOROPLASTIC"/>
    <property type="match status" value="1"/>
</dbReference>
<dbReference type="Pfam" id="PF04542">
    <property type="entry name" value="Sigma70_r2"/>
    <property type="match status" value="1"/>
</dbReference>
<dbReference type="GO" id="GO:0016987">
    <property type="term" value="F:sigma factor activity"/>
    <property type="evidence" value="ECO:0007669"/>
    <property type="project" value="UniProtKB-KW"/>
</dbReference>
<protein>
    <submittedName>
        <fullName evidence="8">RNA polymerase sigma factor SigA</fullName>
    </submittedName>
</protein>
<proteinExistence type="inferred from homology"/>
<dbReference type="InterPro" id="IPR000943">
    <property type="entry name" value="RNA_pol_sigma70"/>
</dbReference>
<dbReference type="SUPFAM" id="SSF88659">
    <property type="entry name" value="Sigma3 and sigma4 domains of RNA polymerase sigma factors"/>
    <property type="match status" value="1"/>
</dbReference>
<accession>A0A5J4YLM6</accession>
<evidence type="ECO:0000256" key="2">
    <source>
        <dbReference type="ARBA" id="ARBA00023015"/>
    </source>
</evidence>
<feature type="domain" description="RNA polymerase sigma-70 region 2" evidence="6">
    <location>
        <begin position="271"/>
        <end position="332"/>
    </location>
</feature>
<dbReference type="InterPro" id="IPR036388">
    <property type="entry name" value="WH-like_DNA-bd_sf"/>
</dbReference>
<keyword evidence="5" id="KW-0804">Transcription</keyword>
<dbReference type="PANTHER" id="PTHR30603">
    <property type="entry name" value="RNA POLYMERASE SIGMA FACTOR RPO"/>
    <property type="match status" value="1"/>
</dbReference>
<reference evidence="9" key="1">
    <citation type="journal article" date="2019" name="Nat. Commun.">
        <title>Expansion of phycobilisome linker gene families in mesophilic red algae.</title>
        <authorList>
            <person name="Lee J."/>
            <person name="Kim D."/>
            <person name="Bhattacharya D."/>
            <person name="Yoon H.S."/>
        </authorList>
    </citation>
    <scope>NUCLEOTIDE SEQUENCE [LARGE SCALE GENOMIC DNA]</scope>
    <source>
        <strain evidence="9">CCMP 1328</strain>
    </source>
</reference>
<dbReference type="InterPro" id="IPR007627">
    <property type="entry name" value="RNA_pol_sigma70_r2"/>
</dbReference>
<keyword evidence="2" id="KW-0805">Transcription regulation</keyword>
<dbReference type="EMBL" id="VRMN01000013">
    <property type="protein sequence ID" value="KAA8491543.1"/>
    <property type="molecule type" value="Genomic_DNA"/>
</dbReference>
<dbReference type="Pfam" id="PF04545">
    <property type="entry name" value="Sigma70_r4"/>
    <property type="match status" value="1"/>
</dbReference>
<dbReference type="Gene3D" id="1.20.120.1810">
    <property type="match status" value="1"/>
</dbReference>
<evidence type="ECO:0000256" key="4">
    <source>
        <dbReference type="ARBA" id="ARBA00023125"/>
    </source>
</evidence>
<dbReference type="AlphaFoldDB" id="A0A5J4YLM6"/>
<feature type="domain" description="RNA polymerase sigma-70 region 4" evidence="7">
    <location>
        <begin position="444"/>
        <end position="493"/>
    </location>
</feature>
<dbReference type="GO" id="GO:0003677">
    <property type="term" value="F:DNA binding"/>
    <property type="evidence" value="ECO:0007669"/>
    <property type="project" value="UniProtKB-KW"/>
</dbReference>